<dbReference type="EMBL" id="CM023488">
    <property type="protein sequence ID" value="KAH6923569.1"/>
    <property type="molecule type" value="Genomic_DNA"/>
</dbReference>
<comment type="caution">
    <text evidence="1">The sequence shown here is derived from an EMBL/GenBank/DDBJ whole genome shotgun (WGS) entry which is preliminary data.</text>
</comment>
<evidence type="ECO:0000313" key="1">
    <source>
        <dbReference type="EMBL" id="KAH6923569.1"/>
    </source>
</evidence>
<proteinExistence type="predicted"/>
<reference evidence="1" key="1">
    <citation type="submission" date="2020-05" db="EMBL/GenBank/DDBJ databases">
        <title>Large-scale comparative analyses of tick genomes elucidate their genetic diversity and vector capacities.</title>
        <authorList>
            <person name="Jia N."/>
            <person name="Wang J."/>
            <person name="Shi W."/>
            <person name="Du L."/>
            <person name="Sun Y."/>
            <person name="Zhan W."/>
            <person name="Jiang J."/>
            <person name="Wang Q."/>
            <person name="Zhang B."/>
            <person name="Ji P."/>
            <person name="Sakyi L.B."/>
            <person name="Cui X."/>
            <person name="Yuan T."/>
            <person name="Jiang B."/>
            <person name="Yang W."/>
            <person name="Lam T.T.-Y."/>
            <person name="Chang Q."/>
            <person name="Ding S."/>
            <person name="Wang X."/>
            <person name="Zhu J."/>
            <person name="Ruan X."/>
            <person name="Zhao L."/>
            <person name="Wei J."/>
            <person name="Que T."/>
            <person name="Du C."/>
            <person name="Cheng J."/>
            <person name="Dai P."/>
            <person name="Han X."/>
            <person name="Huang E."/>
            <person name="Gao Y."/>
            <person name="Liu J."/>
            <person name="Shao H."/>
            <person name="Ye R."/>
            <person name="Li L."/>
            <person name="Wei W."/>
            <person name="Wang X."/>
            <person name="Wang C."/>
            <person name="Yang T."/>
            <person name="Huo Q."/>
            <person name="Li W."/>
            <person name="Guo W."/>
            <person name="Chen H."/>
            <person name="Zhou L."/>
            <person name="Ni X."/>
            <person name="Tian J."/>
            <person name="Zhou Y."/>
            <person name="Sheng Y."/>
            <person name="Liu T."/>
            <person name="Pan Y."/>
            <person name="Xia L."/>
            <person name="Li J."/>
            <person name="Zhao F."/>
            <person name="Cao W."/>
        </authorList>
    </citation>
    <scope>NUCLEOTIDE SEQUENCE</scope>
    <source>
        <strain evidence="1">Hyas-2018</strain>
    </source>
</reference>
<dbReference type="Proteomes" id="UP000821845">
    <property type="component" value="Chromosome 8"/>
</dbReference>
<name>A0ACB7RQ45_HYAAI</name>
<sequence>MAQEARSTDGLPPWQLVYVYPRLRDFDPSCVRLVTRRREPSKFVAYFLGFLRLVFGASYQEILHASDQDEVWLEEKRRSPAAVQEDLRQVVSDQEPPATMDDFYLLLGVMLCNLARPRGSNPNADWFRNRVSDLVAMFPGVSEPPPIPLYGQEEADAISAFGDRYPKTRAAICSVVLRKQFNGPMQLLQGYVRAGWQFSGMKHAQLIVKYLTGTNSWLLDAVPELRLSNGRLQEFLRVYNELGEDGPYLKLLNHPEQATALRKHLGLHVAAAYALAVVDDENWVNYKGVPRGDAEKRVFAIVSDIRRRGLSGPLHSAHGAAASAAVDDGLQLTMDLE</sequence>
<evidence type="ECO:0000313" key="2">
    <source>
        <dbReference type="Proteomes" id="UP000821845"/>
    </source>
</evidence>
<protein>
    <submittedName>
        <fullName evidence="1">Uncharacterized protein</fullName>
    </submittedName>
</protein>
<accession>A0ACB7RQ45</accession>
<gene>
    <name evidence="1" type="ORF">HPB50_002391</name>
</gene>
<keyword evidence="2" id="KW-1185">Reference proteome</keyword>
<organism evidence="1 2">
    <name type="scientific">Hyalomma asiaticum</name>
    <name type="common">Tick</name>
    <dbReference type="NCBI Taxonomy" id="266040"/>
    <lineage>
        <taxon>Eukaryota</taxon>
        <taxon>Metazoa</taxon>
        <taxon>Ecdysozoa</taxon>
        <taxon>Arthropoda</taxon>
        <taxon>Chelicerata</taxon>
        <taxon>Arachnida</taxon>
        <taxon>Acari</taxon>
        <taxon>Parasitiformes</taxon>
        <taxon>Ixodida</taxon>
        <taxon>Ixodoidea</taxon>
        <taxon>Ixodidae</taxon>
        <taxon>Hyalomminae</taxon>
        <taxon>Hyalomma</taxon>
    </lineage>
</organism>